<protein>
    <recommendedName>
        <fullName evidence="4">Por secretion system C-terminal sorting domain-containing protein</fullName>
    </recommendedName>
</protein>
<accession>A0ABQ1H920</accession>
<evidence type="ECO:0000256" key="1">
    <source>
        <dbReference type="SAM" id="Phobius"/>
    </source>
</evidence>
<proteinExistence type="predicted"/>
<reference evidence="3" key="1">
    <citation type="journal article" date="2019" name="Int. J. Syst. Evol. Microbiol.">
        <title>The Global Catalogue of Microorganisms (GCM) 10K type strain sequencing project: providing services to taxonomists for standard genome sequencing and annotation.</title>
        <authorList>
            <consortium name="The Broad Institute Genomics Platform"/>
            <consortium name="The Broad Institute Genome Sequencing Center for Infectious Disease"/>
            <person name="Wu L."/>
            <person name="Ma J."/>
        </authorList>
    </citation>
    <scope>NUCLEOTIDE SEQUENCE [LARGE SCALE GENOMIC DNA]</scope>
    <source>
        <strain evidence="3">CGMCC 1.12811</strain>
    </source>
</reference>
<dbReference type="Proteomes" id="UP000658793">
    <property type="component" value="Unassembled WGS sequence"/>
</dbReference>
<keyword evidence="1" id="KW-0812">Transmembrane</keyword>
<name>A0ABQ1H920_9FLAO</name>
<keyword evidence="1" id="KW-1133">Transmembrane helix</keyword>
<keyword evidence="1" id="KW-0472">Membrane</keyword>
<feature type="transmembrane region" description="Helical" evidence="1">
    <location>
        <begin position="21"/>
        <end position="41"/>
    </location>
</feature>
<gene>
    <name evidence="2" type="ORF">GCM10008015_03670</name>
</gene>
<dbReference type="EMBL" id="BMGA01000001">
    <property type="protein sequence ID" value="GGA66221.1"/>
    <property type="molecule type" value="Genomic_DNA"/>
</dbReference>
<keyword evidence="3" id="KW-1185">Reference proteome</keyword>
<evidence type="ECO:0000313" key="3">
    <source>
        <dbReference type="Proteomes" id="UP000658793"/>
    </source>
</evidence>
<evidence type="ECO:0008006" key="4">
    <source>
        <dbReference type="Google" id="ProtNLM"/>
    </source>
</evidence>
<evidence type="ECO:0000313" key="2">
    <source>
        <dbReference type="EMBL" id="GGA66221.1"/>
    </source>
</evidence>
<comment type="caution">
    <text evidence="2">The sequence shown here is derived from an EMBL/GenBank/DDBJ whole genome shotgun (WGS) entry which is preliminary data.</text>
</comment>
<organism evidence="2 3">
    <name type="scientific">Flavobacterium palustre</name>
    <dbReference type="NCBI Taxonomy" id="1476463"/>
    <lineage>
        <taxon>Bacteria</taxon>
        <taxon>Pseudomonadati</taxon>
        <taxon>Bacteroidota</taxon>
        <taxon>Flavobacteriia</taxon>
        <taxon>Flavobacteriales</taxon>
        <taxon>Flavobacteriaceae</taxon>
        <taxon>Flavobacterium</taxon>
    </lineage>
</organism>
<sequence>MLSLVLLNDYKSKKHCIMKKILKISLVLGIVLLAMNVYAVAVNFSLHNKFRQEKMISFGLEDKDRVKISIYDANDKLIHSENLTVNGKLVRSYDLNNFSEGVYYLVEESKTKITKYEVLVLSDSATIMSDPLSEVVKAAL</sequence>